<dbReference type="STRING" id="530564.Psta_2685"/>
<gene>
    <name evidence="4" type="ordered locus">Psta_2685</name>
</gene>
<keyword evidence="5" id="KW-1185">Reference proteome</keyword>
<dbReference type="eggNOG" id="COG0657">
    <property type="taxonomic scope" value="Bacteria"/>
</dbReference>
<evidence type="ECO:0000313" key="4">
    <source>
        <dbReference type="EMBL" id="ADB17354.1"/>
    </source>
</evidence>
<sequence precursor="true">MRLFVLASLVAAICIVSTSAVAQDGAAPAPSKTELLWPAGAPGANGTEDKDKPTLIIYLPEASKATGCGVVVCPGGGYGGLAMGHEGHDIARWLNDHGIAAFICDYRHAGKGYKHPAPINDAHRAIRTVRARAKEFNVDEKKIGILGFSAGGHLTSTAATHFDSGNAESSDPIEKMSCRPDFVVLCYAVIALDQPYTHKGSQNNLLGPDAPAELVESLSNEKQVTSNTPPTFLWHTYEDTAVPPMNSVVFYKAMVENKVPGELHIYQKGRHGVGLARDIEGTKGWPETCLHWLKTSGFIK</sequence>
<protein>
    <submittedName>
        <fullName evidence="4">Alpha/beta hydrolase</fullName>
    </submittedName>
</protein>
<evidence type="ECO:0000256" key="1">
    <source>
        <dbReference type="ARBA" id="ARBA00022801"/>
    </source>
</evidence>
<feature type="signal peptide" evidence="2">
    <location>
        <begin position="1"/>
        <end position="22"/>
    </location>
</feature>
<dbReference type="GO" id="GO:0016787">
    <property type="term" value="F:hydrolase activity"/>
    <property type="evidence" value="ECO:0007669"/>
    <property type="project" value="UniProtKB-KW"/>
</dbReference>
<organism evidence="4 5">
    <name type="scientific">Pirellula staleyi (strain ATCC 27377 / DSM 6068 / ICPB 4128)</name>
    <name type="common">Pirella staleyi</name>
    <dbReference type="NCBI Taxonomy" id="530564"/>
    <lineage>
        <taxon>Bacteria</taxon>
        <taxon>Pseudomonadati</taxon>
        <taxon>Planctomycetota</taxon>
        <taxon>Planctomycetia</taxon>
        <taxon>Pirellulales</taxon>
        <taxon>Pirellulaceae</taxon>
        <taxon>Pirellula</taxon>
    </lineage>
</organism>
<proteinExistence type="predicted"/>
<keyword evidence="1 4" id="KW-0378">Hydrolase</keyword>
<dbReference type="OrthoDB" id="9794725at2"/>
<dbReference type="InterPro" id="IPR050300">
    <property type="entry name" value="GDXG_lipolytic_enzyme"/>
</dbReference>
<feature type="chain" id="PRO_5003035518" evidence="2">
    <location>
        <begin position="23"/>
        <end position="300"/>
    </location>
</feature>
<dbReference type="PANTHER" id="PTHR48081:SF6">
    <property type="entry name" value="PEPTIDASE S9 PROLYL OLIGOPEPTIDASE CATALYTIC DOMAIN-CONTAINING PROTEIN"/>
    <property type="match status" value="1"/>
</dbReference>
<keyword evidence="2" id="KW-0732">Signal</keyword>
<evidence type="ECO:0000313" key="5">
    <source>
        <dbReference type="Proteomes" id="UP000001887"/>
    </source>
</evidence>
<dbReference type="InterPro" id="IPR029058">
    <property type="entry name" value="AB_hydrolase_fold"/>
</dbReference>
<evidence type="ECO:0000259" key="3">
    <source>
        <dbReference type="Pfam" id="PF20434"/>
    </source>
</evidence>
<name>D2R6Q4_PIRSD</name>
<feature type="domain" description="BD-FAE-like" evidence="3">
    <location>
        <begin position="57"/>
        <end position="253"/>
    </location>
</feature>
<accession>D2R6Q4</accession>
<reference evidence="4 5" key="1">
    <citation type="journal article" date="2009" name="Stand. Genomic Sci.">
        <title>Complete genome sequence of Pirellula staleyi type strain (ATCC 27377).</title>
        <authorList>
            <person name="Clum A."/>
            <person name="Tindall B.J."/>
            <person name="Sikorski J."/>
            <person name="Ivanova N."/>
            <person name="Mavrommatis K."/>
            <person name="Lucas S."/>
            <person name="Glavina del Rio T."/>
            <person name="Nolan M."/>
            <person name="Chen F."/>
            <person name="Tice H."/>
            <person name="Pitluck S."/>
            <person name="Cheng J.F."/>
            <person name="Chertkov O."/>
            <person name="Brettin T."/>
            <person name="Han C."/>
            <person name="Detter J.C."/>
            <person name="Kuske C."/>
            <person name="Bruce D."/>
            <person name="Goodwin L."/>
            <person name="Ovchinikova G."/>
            <person name="Pati A."/>
            <person name="Mikhailova N."/>
            <person name="Chen A."/>
            <person name="Palaniappan K."/>
            <person name="Land M."/>
            <person name="Hauser L."/>
            <person name="Chang Y.J."/>
            <person name="Jeffries C.D."/>
            <person name="Chain P."/>
            <person name="Rohde M."/>
            <person name="Goker M."/>
            <person name="Bristow J."/>
            <person name="Eisen J.A."/>
            <person name="Markowitz V."/>
            <person name="Hugenholtz P."/>
            <person name="Kyrpides N.C."/>
            <person name="Klenk H.P."/>
            <person name="Lapidus A."/>
        </authorList>
    </citation>
    <scope>NUCLEOTIDE SEQUENCE [LARGE SCALE GENOMIC DNA]</scope>
    <source>
        <strain evidence="5">ATCC 27377 / DSM 6068 / ICPB 4128</strain>
    </source>
</reference>
<dbReference type="HOGENOM" id="CLU_012494_5_1_0"/>
<dbReference type="EMBL" id="CP001848">
    <property type="protein sequence ID" value="ADB17354.1"/>
    <property type="molecule type" value="Genomic_DNA"/>
</dbReference>
<dbReference type="AlphaFoldDB" id="D2R6Q4"/>
<dbReference type="KEGG" id="psl:Psta_2685"/>
<dbReference type="Gene3D" id="3.40.50.1820">
    <property type="entry name" value="alpha/beta hydrolase"/>
    <property type="match status" value="1"/>
</dbReference>
<dbReference type="Pfam" id="PF20434">
    <property type="entry name" value="BD-FAE"/>
    <property type="match status" value="1"/>
</dbReference>
<dbReference type="SUPFAM" id="SSF53474">
    <property type="entry name" value="alpha/beta-Hydrolases"/>
    <property type="match status" value="1"/>
</dbReference>
<dbReference type="Proteomes" id="UP000001887">
    <property type="component" value="Chromosome"/>
</dbReference>
<dbReference type="PANTHER" id="PTHR48081">
    <property type="entry name" value="AB HYDROLASE SUPERFAMILY PROTEIN C4A8.06C"/>
    <property type="match status" value="1"/>
</dbReference>
<dbReference type="InterPro" id="IPR049492">
    <property type="entry name" value="BD-FAE-like_dom"/>
</dbReference>
<evidence type="ECO:0000256" key="2">
    <source>
        <dbReference type="SAM" id="SignalP"/>
    </source>
</evidence>